<gene>
    <name evidence="2" type="ORF">NDU88_003657</name>
</gene>
<comment type="caution">
    <text evidence="2">The sequence shown here is derived from an EMBL/GenBank/DDBJ whole genome shotgun (WGS) entry which is preliminary data.</text>
</comment>
<reference evidence="2" key="1">
    <citation type="journal article" date="2022" name="bioRxiv">
        <title>Sequencing and chromosome-scale assembly of the giantPleurodeles waltlgenome.</title>
        <authorList>
            <person name="Brown T."/>
            <person name="Elewa A."/>
            <person name="Iarovenko S."/>
            <person name="Subramanian E."/>
            <person name="Araus A.J."/>
            <person name="Petzold A."/>
            <person name="Susuki M."/>
            <person name="Suzuki K.-i.T."/>
            <person name="Hayashi T."/>
            <person name="Toyoda A."/>
            <person name="Oliveira C."/>
            <person name="Osipova E."/>
            <person name="Leigh N.D."/>
            <person name="Simon A."/>
            <person name="Yun M.H."/>
        </authorList>
    </citation>
    <scope>NUCLEOTIDE SEQUENCE</scope>
    <source>
        <strain evidence="2">20211129_DDA</strain>
        <tissue evidence="2">Liver</tissue>
    </source>
</reference>
<dbReference type="Proteomes" id="UP001066276">
    <property type="component" value="Chromosome 4_1"/>
</dbReference>
<evidence type="ECO:0000313" key="3">
    <source>
        <dbReference type="Proteomes" id="UP001066276"/>
    </source>
</evidence>
<dbReference type="AlphaFoldDB" id="A0AAV7T5K8"/>
<organism evidence="2 3">
    <name type="scientific">Pleurodeles waltl</name>
    <name type="common">Iberian ribbed newt</name>
    <dbReference type="NCBI Taxonomy" id="8319"/>
    <lineage>
        <taxon>Eukaryota</taxon>
        <taxon>Metazoa</taxon>
        <taxon>Chordata</taxon>
        <taxon>Craniata</taxon>
        <taxon>Vertebrata</taxon>
        <taxon>Euteleostomi</taxon>
        <taxon>Amphibia</taxon>
        <taxon>Batrachia</taxon>
        <taxon>Caudata</taxon>
        <taxon>Salamandroidea</taxon>
        <taxon>Salamandridae</taxon>
        <taxon>Pleurodelinae</taxon>
        <taxon>Pleurodeles</taxon>
    </lineage>
</organism>
<feature type="compositionally biased region" description="Polar residues" evidence="1">
    <location>
        <begin position="1"/>
        <end position="12"/>
    </location>
</feature>
<name>A0AAV7T5K8_PLEWA</name>
<accession>A0AAV7T5K8</accession>
<keyword evidence="3" id="KW-1185">Reference proteome</keyword>
<sequence length="79" mass="8470">MSTKSRCKTGSYSRAAPSNAEAHEEQLLEVKVVATMSDVEESCPSTLGEDEARAQTLTIDQLPQCTLSVVMPGLADELL</sequence>
<evidence type="ECO:0000256" key="1">
    <source>
        <dbReference type="SAM" id="MobiDB-lite"/>
    </source>
</evidence>
<protein>
    <submittedName>
        <fullName evidence="2">Uncharacterized protein</fullName>
    </submittedName>
</protein>
<proteinExistence type="predicted"/>
<evidence type="ECO:0000313" key="2">
    <source>
        <dbReference type="EMBL" id="KAJ1171799.1"/>
    </source>
</evidence>
<dbReference type="EMBL" id="JANPWB010000007">
    <property type="protein sequence ID" value="KAJ1171799.1"/>
    <property type="molecule type" value="Genomic_DNA"/>
</dbReference>
<feature type="region of interest" description="Disordered" evidence="1">
    <location>
        <begin position="1"/>
        <end position="23"/>
    </location>
</feature>